<feature type="compositionally biased region" description="Gly residues" evidence="1">
    <location>
        <begin position="579"/>
        <end position="591"/>
    </location>
</feature>
<dbReference type="InParanoid" id="A0A0G4EEN5"/>
<evidence type="ECO:0000256" key="1">
    <source>
        <dbReference type="SAM" id="MobiDB-lite"/>
    </source>
</evidence>
<protein>
    <submittedName>
        <fullName evidence="2">Uncharacterized protein</fullName>
    </submittedName>
</protein>
<evidence type="ECO:0000313" key="2">
    <source>
        <dbReference type="EMBL" id="CEL93837.1"/>
    </source>
</evidence>
<feature type="compositionally biased region" description="Low complexity" evidence="1">
    <location>
        <begin position="902"/>
        <end position="922"/>
    </location>
</feature>
<reference evidence="2 3" key="1">
    <citation type="submission" date="2014-11" db="EMBL/GenBank/DDBJ databases">
        <authorList>
            <person name="Zhu J."/>
            <person name="Qi W."/>
            <person name="Song R."/>
        </authorList>
    </citation>
    <scope>NUCLEOTIDE SEQUENCE [LARGE SCALE GENOMIC DNA]</scope>
</reference>
<feature type="compositionally biased region" description="Low complexity" evidence="1">
    <location>
        <begin position="126"/>
        <end position="137"/>
    </location>
</feature>
<feature type="region of interest" description="Disordered" evidence="1">
    <location>
        <begin position="118"/>
        <end position="259"/>
    </location>
</feature>
<gene>
    <name evidence="2" type="ORF">Vbra_20248</name>
</gene>
<accession>A0A0G4EEN5</accession>
<dbReference type="PANTHER" id="PTHR37028:SF4">
    <property type="entry name" value="ALMS MOTIF DOMAIN-CONTAINING PROTEIN"/>
    <property type="match status" value="1"/>
</dbReference>
<proteinExistence type="predicted"/>
<dbReference type="PANTHER" id="PTHR37028">
    <property type="entry name" value="UNNAMED PRODUCT-RELATED"/>
    <property type="match status" value="1"/>
</dbReference>
<feature type="region of interest" description="Disordered" evidence="1">
    <location>
        <begin position="1"/>
        <end position="48"/>
    </location>
</feature>
<dbReference type="VEuPathDB" id="CryptoDB:Vbra_20248"/>
<dbReference type="OrthoDB" id="70300at2759"/>
<evidence type="ECO:0000313" key="3">
    <source>
        <dbReference type="Proteomes" id="UP000041254"/>
    </source>
</evidence>
<keyword evidence="3" id="KW-1185">Reference proteome</keyword>
<feature type="compositionally biased region" description="Low complexity" evidence="1">
    <location>
        <begin position="170"/>
        <end position="192"/>
    </location>
</feature>
<feature type="compositionally biased region" description="Pro residues" evidence="1">
    <location>
        <begin position="468"/>
        <end position="482"/>
    </location>
</feature>
<dbReference type="AlphaFoldDB" id="A0A0G4EEN5"/>
<feature type="region of interest" description="Disordered" evidence="1">
    <location>
        <begin position="902"/>
        <end position="956"/>
    </location>
</feature>
<feature type="region of interest" description="Disordered" evidence="1">
    <location>
        <begin position="463"/>
        <end position="489"/>
    </location>
</feature>
<dbReference type="EMBL" id="CDMY01000193">
    <property type="protein sequence ID" value="CEL93837.1"/>
    <property type="molecule type" value="Genomic_DNA"/>
</dbReference>
<feature type="compositionally biased region" description="Basic and acidic residues" evidence="1">
    <location>
        <begin position="32"/>
        <end position="41"/>
    </location>
</feature>
<feature type="region of interest" description="Disordered" evidence="1">
    <location>
        <begin position="559"/>
        <end position="608"/>
    </location>
</feature>
<feature type="compositionally biased region" description="Polar residues" evidence="1">
    <location>
        <begin position="145"/>
        <end position="162"/>
    </location>
</feature>
<name>A0A0G4EEN5_VITBC</name>
<sequence>MQQFAREYPLGTGLPSSPGPADPSQLPVAFADRGDFAHDAAEGAGGIEEEVDVDVALAYALDDHMHDWDVDHADMQMGDSEGDGMALVAVPGDEADDGMGLPPLLSCADAEEIIAETEKQQPGHCSPPSASPSAPVSALPPPYTQADSRLSQTSAGEPSASQAAPFGYLQPTTHSAQQQQHQQQQQQQPSQEPAEDHSLPMEEPTSEGGPSVQEERRAAETVAPAPTTQGIPRSPPPVVVHTPPSKTLPSTRTEDAPSLLPSVAVSATHSYSASVSLAGGTHTGGVQKVLAYAARMGGAAGKKREAERPVRRPVSRFVEETSFFERQEMWSVRKQQKQLDRVKRKDEKELEACSFQPFRVPLQFSNQGGTQRPPARPATFKVNVSQLLQRLAEPKRQYIQVVDRCQIAQSHLTKRRENTEVDRYCTFHPNILPSQRKVPALHSNLQKRDEQEDTAQPLLQRPITLSLPPSPEPSPPTSPSPPRANVEVVDGGKKGARVLFGWRKDAAARSAALSESYRERRRHQAMSDAVKECTFTPKVKEPPAEMVMARSYLRLHPVTRLTEFTPSRSKRPDSAPPRGKGGGPPEGQGDGGDGDMMPGEASRSTATYSEDEAQKIFFGFLYRQNVHEHLRMKRLQHLAKQGQPSHKPTISQVSQRVASRRSHQWRQWAAQTGLTKKQPELKPPPPDTIALAPFWGSDKGRDVSPPPPRLGHMDRLQLEAVRVQWKKRREEARLREADADWFAPTINRMSQARGERGVVSMSYGDRLRREQKLMERRAAQERLVDQQLSFVPELNASRHKAHSSLTDLRRVKTASRYMERLQKEQCIRNKAAETFRRQRDEQEVRECSFHPKVRRLPEYIRRMARGYRLARDSSAQPPLPSRNCGHSPFTSPFARAAGYSASARGVSPSTPCKAAPSPSSSPQRRRDDVGVSNRPPPTAAPPAAGGGGGGGGDHEDVDILVDILVNGHQEGRDAAIDLDALTRPGR</sequence>
<organism evidence="2 3">
    <name type="scientific">Vitrella brassicaformis (strain CCMP3155)</name>
    <dbReference type="NCBI Taxonomy" id="1169540"/>
    <lineage>
        <taxon>Eukaryota</taxon>
        <taxon>Sar</taxon>
        <taxon>Alveolata</taxon>
        <taxon>Colpodellida</taxon>
        <taxon>Vitrellaceae</taxon>
        <taxon>Vitrella</taxon>
    </lineage>
</organism>
<dbReference type="Proteomes" id="UP000041254">
    <property type="component" value="Unassembled WGS sequence"/>
</dbReference>